<dbReference type="InterPro" id="IPR036028">
    <property type="entry name" value="SH3-like_dom_sf"/>
</dbReference>
<feature type="region of interest" description="Disordered" evidence="3">
    <location>
        <begin position="85"/>
        <end position="114"/>
    </location>
</feature>
<evidence type="ECO:0000256" key="3">
    <source>
        <dbReference type="SAM" id="MobiDB-lite"/>
    </source>
</evidence>
<accession>A0A9P5XI07</accession>
<reference evidence="6" key="1">
    <citation type="submission" date="2020-11" db="EMBL/GenBank/DDBJ databases">
        <authorList>
            <consortium name="DOE Joint Genome Institute"/>
            <person name="Ahrendt S."/>
            <person name="Riley R."/>
            <person name="Andreopoulos W."/>
            <person name="Labutti K."/>
            <person name="Pangilinan J."/>
            <person name="Ruiz-Duenas F.J."/>
            <person name="Barrasa J.M."/>
            <person name="Sanchez-Garcia M."/>
            <person name="Camarero S."/>
            <person name="Miyauchi S."/>
            <person name="Serrano A."/>
            <person name="Linde D."/>
            <person name="Babiker R."/>
            <person name="Drula E."/>
            <person name="Ayuso-Fernandez I."/>
            <person name="Pacheco R."/>
            <person name="Padilla G."/>
            <person name="Ferreira P."/>
            <person name="Barriuso J."/>
            <person name="Kellner H."/>
            <person name="Castanera R."/>
            <person name="Alfaro M."/>
            <person name="Ramirez L."/>
            <person name="Pisabarro A.G."/>
            <person name="Kuo A."/>
            <person name="Tritt A."/>
            <person name="Lipzen A."/>
            <person name="He G."/>
            <person name="Yan M."/>
            <person name="Ng V."/>
            <person name="Cullen D."/>
            <person name="Martin F."/>
            <person name="Rosso M.-N."/>
            <person name="Henrissat B."/>
            <person name="Hibbett D."/>
            <person name="Martinez A.T."/>
            <person name="Grigoriev I.V."/>
        </authorList>
    </citation>
    <scope>NUCLEOTIDE SEQUENCE</scope>
    <source>
        <strain evidence="6">MF-IS2</strain>
    </source>
</reference>
<evidence type="ECO:0000313" key="7">
    <source>
        <dbReference type="Proteomes" id="UP000807342"/>
    </source>
</evidence>
<sequence>MSASATHESLDTRLGIPTKGGSTSTTPVPTQISTTMPESTPLPQSEKNQASHDIRIAVIISSVTLGLVVILIILLIWRRSRRRGKQKDLPIESGRHLTSESQTGFEDKGVVNDGSPITRTETIVEEDSRRSVTLGVKERRVPVSSNLSNPEILASRNVDIPIIPPRAGSQITILRSPLFSDCGSNKSVRLGGRRSSSVVLLGTPSPRAHEADPNCTVMDSQSSLSRRSLPAPVEGQSPDIGAVQPGPQTGEDFQPPYDFGTMTKLFPARMKVLLTFVPQSEDELDVKQGEMLQILGIFDDGWCLCKTETGGHGVVPVACLDVSEVGLRPQGDGMGAGADVSRAGSHSREGGGTEETIESVVWATNRSEGVTDVSRDTERTSSPIAMGQDS</sequence>
<feature type="compositionally biased region" description="Basic and acidic residues" evidence="3">
    <location>
        <begin position="86"/>
        <end position="98"/>
    </location>
</feature>
<name>A0A9P5XI07_9AGAR</name>
<gene>
    <name evidence="6" type="ORF">P691DRAFT_544902</name>
</gene>
<dbReference type="EMBL" id="MU151126">
    <property type="protein sequence ID" value="KAF9449581.1"/>
    <property type="molecule type" value="Genomic_DNA"/>
</dbReference>
<dbReference type="Pfam" id="PF14604">
    <property type="entry name" value="SH3_9"/>
    <property type="match status" value="1"/>
</dbReference>
<evidence type="ECO:0000256" key="1">
    <source>
        <dbReference type="ARBA" id="ARBA00022443"/>
    </source>
</evidence>
<keyword evidence="4" id="KW-0472">Membrane</keyword>
<evidence type="ECO:0000259" key="5">
    <source>
        <dbReference type="PROSITE" id="PS50002"/>
    </source>
</evidence>
<feature type="compositionally biased region" description="Polar residues" evidence="3">
    <location>
        <begin position="20"/>
        <end position="47"/>
    </location>
</feature>
<dbReference type="OrthoDB" id="5340910at2759"/>
<feature type="compositionally biased region" description="Polar residues" evidence="3">
    <location>
        <begin position="217"/>
        <end position="226"/>
    </location>
</feature>
<feature type="region of interest" description="Disordered" evidence="3">
    <location>
        <begin position="203"/>
        <end position="234"/>
    </location>
</feature>
<feature type="transmembrane region" description="Helical" evidence="4">
    <location>
        <begin position="54"/>
        <end position="77"/>
    </location>
</feature>
<feature type="region of interest" description="Disordered" evidence="3">
    <location>
        <begin position="1"/>
        <end position="47"/>
    </location>
</feature>
<comment type="caution">
    <text evidence="6">The sequence shown here is derived from an EMBL/GenBank/DDBJ whole genome shotgun (WGS) entry which is preliminary data.</text>
</comment>
<dbReference type="AlphaFoldDB" id="A0A9P5XI07"/>
<dbReference type="Proteomes" id="UP000807342">
    <property type="component" value="Unassembled WGS sequence"/>
</dbReference>
<keyword evidence="4" id="KW-0812">Transmembrane</keyword>
<dbReference type="PROSITE" id="PS50002">
    <property type="entry name" value="SH3"/>
    <property type="match status" value="1"/>
</dbReference>
<proteinExistence type="predicted"/>
<evidence type="ECO:0000256" key="2">
    <source>
        <dbReference type="PROSITE-ProRule" id="PRU00192"/>
    </source>
</evidence>
<dbReference type="SUPFAM" id="SSF50044">
    <property type="entry name" value="SH3-domain"/>
    <property type="match status" value="1"/>
</dbReference>
<keyword evidence="7" id="KW-1185">Reference proteome</keyword>
<feature type="domain" description="SH3" evidence="5">
    <location>
        <begin position="265"/>
        <end position="325"/>
    </location>
</feature>
<dbReference type="SMART" id="SM00326">
    <property type="entry name" value="SH3"/>
    <property type="match status" value="1"/>
</dbReference>
<dbReference type="InterPro" id="IPR001452">
    <property type="entry name" value="SH3_domain"/>
</dbReference>
<evidence type="ECO:0000313" key="6">
    <source>
        <dbReference type="EMBL" id="KAF9449581.1"/>
    </source>
</evidence>
<organism evidence="6 7">
    <name type="scientific">Macrolepiota fuliginosa MF-IS2</name>
    <dbReference type="NCBI Taxonomy" id="1400762"/>
    <lineage>
        <taxon>Eukaryota</taxon>
        <taxon>Fungi</taxon>
        <taxon>Dikarya</taxon>
        <taxon>Basidiomycota</taxon>
        <taxon>Agaricomycotina</taxon>
        <taxon>Agaricomycetes</taxon>
        <taxon>Agaricomycetidae</taxon>
        <taxon>Agaricales</taxon>
        <taxon>Agaricineae</taxon>
        <taxon>Agaricaceae</taxon>
        <taxon>Macrolepiota</taxon>
    </lineage>
</organism>
<dbReference type="Gene3D" id="2.30.30.40">
    <property type="entry name" value="SH3 Domains"/>
    <property type="match status" value="1"/>
</dbReference>
<feature type="region of interest" description="Disordered" evidence="3">
    <location>
        <begin position="331"/>
        <end position="390"/>
    </location>
</feature>
<keyword evidence="4" id="KW-1133">Transmembrane helix</keyword>
<evidence type="ECO:0000256" key="4">
    <source>
        <dbReference type="SAM" id="Phobius"/>
    </source>
</evidence>
<protein>
    <recommendedName>
        <fullName evidence="5">SH3 domain-containing protein</fullName>
    </recommendedName>
</protein>
<keyword evidence="1 2" id="KW-0728">SH3 domain</keyword>